<dbReference type="SMART" id="SM00365">
    <property type="entry name" value="LRR_SD22"/>
    <property type="match status" value="4"/>
</dbReference>
<keyword evidence="6" id="KW-0282">Flagellum</keyword>
<gene>
    <name evidence="15" type="ORF">TBIB3V08_LOCUS109</name>
</gene>
<keyword evidence="3" id="KW-0963">Cytoplasm</keyword>
<keyword evidence="4" id="KW-0433">Leucine-rich repeat</keyword>
<dbReference type="SUPFAM" id="SSF52075">
    <property type="entry name" value="Outer arm dynein light chain 1"/>
    <property type="match status" value="1"/>
</dbReference>
<keyword evidence="8" id="KW-0969">Cilium</keyword>
<evidence type="ECO:0000256" key="9">
    <source>
        <dbReference type="ARBA" id="ARBA00023212"/>
    </source>
</evidence>
<evidence type="ECO:0000256" key="12">
    <source>
        <dbReference type="ARBA" id="ARBA00038378"/>
    </source>
</evidence>
<keyword evidence="5" id="KW-0677">Repeat</keyword>
<evidence type="ECO:0000256" key="8">
    <source>
        <dbReference type="ARBA" id="ARBA00023069"/>
    </source>
</evidence>
<keyword evidence="7" id="KW-0175">Coiled coil</keyword>
<evidence type="ECO:0000256" key="6">
    <source>
        <dbReference type="ARBA" id="ARBA00022846"/>
    </source>
</evidence>
<name>A0A7R9ELN3_9NEOP</name>
<keyword evidence="9" id="KW-0206">Cytoskeleton</keyword>
<evidence type="ECO:0000256" key="11">
    <source>
        <dbReference type="ARBA" id="ARBA00024433"/>
    </source>
</evidence>
<sequence length="682" mass="79801">MSIIHDALEPGVIDNAMILKAMDEQGPKGEAGRLAKEEGRSMEEVENIRLEFLNILKIDHLWIMTSLVKLQLGNNIIEKIENLEMLVNLRELDLSFNNIEKIENLEELVKLEILLLFENRISVIENINTLTELMIFSIGNNRIDSWDNVIYLRQFSALRSLNMAGNPCAEKLNFRSYVCAFLPNLTYYEYKMITLTERNDACQEYRCYSDCSLIFMSSSSLEKLEAREVKETHEKEEKEKAKKELEYHMEAYVEGLNTDELFITMFKDDKEGLALLEMNDDAKDLQKIFYEQMMEVIEQLFSIGLRQHKVREEEMTLFMACVNKAKEENRLNSQHLMEEFLVKKAEVFHNIRELAKTVEDQNEEDLSSQIDEMQKHSDSYHEFCQKTWYDLMEAELTLFEQLEETNGNFERNLNDLVGSFIEQAQSLFTHIRNLEQNFSEQLNECATHYLTNLNVRLEDRNLNVPLELIPVQKRAAGSWLGKGKLDKVIELTTNGVSTKEDIRETLLGEWQADWEESTTGRRTFQLFPNVQEKMRMKHLQSSQGLVHYITGHGPYLASIFRMNLSETSLCCCGGEVTPKHVTLECIFTERERAELLMPIQANAIYHVLRDVDRWSYLYERADRVSKAERDRHMDELKERRRQKQDQDLRQNRQEETTEEEAKSEDNGDGEATSNSDETLPNW</sequence>
<protein>
    <recommendedName>
        <fullName evidence="11">Dynein axonemal assembly factor 1 homolog</fullName>
    </recommendedName>
    <alternativeName>
        <fullName evidence="13">Dynein regulatory complex subunit 3</fullName>
    </alternativeName>
</protein>
<feature type="compositionally biased region" description="Basic and acidic residues" evidence="14">
    <location>
        <begin position="627"/>
        <end position="665"/>
    </location>
</feature>
<evidence type="ECO:0000256" key="14">
    <source>
        <dbReference type="SAM" id="MobiDB-lite"/>
    </source>
</evidence>
<evidence type="ECO:0000256" key="2">
    <source>
        <dbReference type="ARBA" id="ARBA00004611"/>
    </source>
</evidence>
<feature type="region of interest" description="Disordered" evidence="14">
    <location>
        <begin position="627"/>
        <end position="682"/>
    </location>
</feature>
<dbReference type="InterPro" id="IPR001611">
    <property type="entry name" value="Leu-rich_rpt"/>
</dbReference>
<comment type="function">
    <text evidence="1">Cilium-specific protein required for cilia structures.</text>
</comment>
<dbReference type="GO" id="GO:0005929">
    <property type="term" value="C:cilium"/>
    <property type="evidence" value="ECO:0007669"/>
    <property type="project" value="TreeGrafter"/>
</dbReference>
<dbReference type="PANTHER" id="PTHR45973">
    <property type="entry name" value="PROTEIN PHOSPHATASE 1 REGULATORY SUBUNIT SDS22-RELATED"/>
    <property type="match status" value="1"/>
</dbReference>
<dbReference type="Pfam" id="PF14580">
    <property type="entry name" value="LRR_9"/>
    <property type="match status" value="1"/>
</dbReference>
<comment type="subcellular location">
    <subcellularLocation>
        <location evidence="2">Cytoplasm</location>
        <location evidence="2">Cytoskeleton</location>
        <location evidence="2">Flagellum axoneme</location>
    </subcellularLocation>
</comment>
<accession>A0A7R9ELN3</accession>
<evidence type="ECO:0000256" key="13">
    <source>
        <dbReference type="ARBA" id="ARBA00040950"/>
    </source>
</evidence>
<evidence type="ECO:0000256" key="10">
    <source>
        <dbReference type="ARBA" id="ARBA00023273"/>
    </source>
</evidence>
<evidence type="ECO:0000256" key="1">
    <source>
        <dbReference type="ARBA" id="ARBA00003843"/>
    </source>
</evidence>
<evidence type="ECO:0000256" key="5">
    <source>
        <dbReference type="ARBA" id="ARBA00022737"/>
    </source>
</evidence>
<evidence type="ECO:0000256" key="7">
    <source>
        <dbReference type="ARBA" id="ARBA00023054"/>
    </source>
</evidence>
<evidence type="ECO:0000256" key="4">
    <source>
        <dbReference type="ARBA" id="ARBA00022614"/>
    </source>
</evidence>
<comment type="similarity">
    <text evidence="12">Belongs to the DRC3 family.</text>
</comment>
<evidence type="ECO:0000313" key="15">
    <source>
        <dbReference type="EMBL" id="CAD7437499.1"/>
    </source>
</evidence>
<dbReference type="PANTHER" id="PTHR45973:SF12">
    <property type="entry name" value="DYNEIN REGULATORY COMPLEX SUBUNIT 3"/>
    <property type="match status" value="1"/>
</dbReference>
<keyword evidence="10" id="KW-0966">Cell projection</keyword>
<dbReference type="PROSITE" id="PS51450">
    <property type="entry name" value="LRR"/>
    <property type="match status" value="3"/>
</dbReference>
<organism evidence="15">
    <name type="scientific">Timema bartmani</name>
    <dbReference type="NCBI Taxonomy" id="61472"/>
    <lineage>
        <taxon>Eukaryota</taxon>
        <taxon>Metazoa</taxon>
        <taxon>Ecdysozoa</taxon>
        <taxon>Arthropoda</taxon>
        <taxon>Hexapoda</taxon>
        <taxon>Insecta</taxon>
        <taxon>Pterygota</taxon>
        <taxon>Neoptera</taxon>
        <taxon>Polyneoptera</taxon>
        <taxon>Phasmatodea</taxon>
        <taxon>Timematodea</taxon>
        <taxon>Timematoidea</taxon>
        <taxon>Timematidae</taxon>
        <taxon>Timema</taxon>
    </lineage>
</organism>
<dbReference type="InterPro" id="IPR032675">
    <property type="entry name" value="LRR_dom_sf"/>
</dbReference>
<dbReference type="Gene3D" id="3.80.10.10">
    <property type="entry name" value="Ribonuclease Inhibitor"/>
    <property type="match status" value="1"/>
</dbReference>
<dbReference type="InterPro" id="IPR050576">
    <property type="entry name" value="Cilia_flagella_integrity"/>
</dbReference>
<dbReference type="EMBL" id="OD564276">
    <property type="protein sequence ID" value="CAD7437499.1"/>
    <property type="molecule type" value="Genomic_DNA"/>
</dbReference>
<reference evidence="15" key="1">
    <citation type="submission" date="2020-11" db="EMBL/GenBank/DDBJ databases">
        <authorList>
            <person name="Tran Van P."/>
        </authorList>
    </citation>
    <scope>NUCLEOTIDE SEQUENCE</scope>
</reference>
<evidence type="ECO:0000256" key="3">
    <source>
        <dbReference type="ARBA" id="ARBA00022490"/>
    </source>
</evidence>
<dbReference type="AlphaFoldDB" id="A0A7R9ELN3"/>
<proteinExistence type="inferred from homology"/>
<feature type="compositionally biased region" description="Polar residues" evidence="14">
    <location>
        <begin position="671"/>
        <end position="682"/>
    </location>
</feature>